<name>A0A7J6AHZ0_AMEME</name>
<dbReference type="Pfam" id="PF01759">
    <property type="entry name" value="NTR"/>
    <property type="match status" value="1"/>
</dbReference>
<evidence type="ECO:0000256" key="3">
    <source>
        <dbReference type="ARBA" id="ARBA00020517"/>
    </source>
</evidence>
<evidence type="ECO:0000256" key="4">
    <source>
        <dbReference type="ARBA" id="ARBA00022473"/>
    </source>
</evidence>
<evidence type="ECO:0000256" key="2">
    <source>
        <dbReference type="ARBA" id="ARBA00010054"/>
    </source>
</evidence>
<reference evidence="15 16" key="1">
    <citation type="submission" date="2020-02" db="EMBL/GenBank/DDBJ databases">
        <title>A chromosome-scale genome assembly of the black bullhead catfish (Ameiurus melas).</title>
        <authorList>
            <person name="Wen M."/>
            <person name="Zham M."/>
            <person name="Cabau C."/>
            <person name="Klopp C."/>
            <person name="Donnadieu C."/>
            <person name="Roques C."/>
            <person name="Bouchez O."/>
            <person name="Lampietro C."/>
            <person name="Jouanno E."/>
            <person name="Herpin A."/>
            <person name="Louis A."/>
            <person name="Berthelot C."/>
            <person name="Parey E."/>
            <person name="Roest-Crollius H."/>
            <person name="Braasch I."/>
            <person name="Postlethwait J."/>
            <person name="Robinson-Rechavi M."/>
            <person name="Echchiki A."/>
            <person name="Begum T."/>
            <person name="Montfort J."/>
            <person name="Schartl M."/>
            <person name="Bobe J."/>
            <person name="Guiguen Y."/>
        </authorList>
    </citation>
    <scope>NUCLEOTIDE SEQUENCE [LARGE SCALE GENOMIC DNA]</scope>
    <source>
        <strain evidence="15">M_S1</strain>
        <tissue evidence="15">Blood</tissue>
    </source>
</reference>
<comment type="caution">
    <text evidence="15">The sequence shown here is derived from an EMBL/GenBank/DDBJ whole genome shotgun (WGS) entry which is preliminary data.</text>
</comment>
<keyword evidence="16" id="KW-1185">Reference proteome</keyword>
<dbReference type="SUPFAM" id="SSF63501">
    <property type="entry name" value="Frizzled cysteine-rich domain"/>
    <property type="match status" value="1"/>
</dbReference>
<dbReference type="GO" id="GO:2000026">
    <property type="term" value="P:regulation of multicellular organismal development"/>
    <property type="evidence" value="ECO:0007669"/>
    <property type="project" value="UniProtKB-ARBA"/>
</dbReference>
<feature type="chain" id="PRO_5029531441" description="Secreted frizzled-related protein 1" evidence="12">
    <location>
        <begin position="30"/>
        <end position="323"/>
    </location>
</feature>
<feature type="signal peptide" evidence="12">
    <location>
        <begin position="1"/>
        <end position="29"/>
    </location>
</feature>
<evidence type="ECO:0000256" key="9">
    <source>
        <dbReference type="ARBA" id="ARBA00023157"/>
    </source>
</evidence>
<evidence type="ECO:0000256" key="1">
    <source>
        <dbReference type="ARBA" id="ARBA00004613"/>
    </source>
</evidence>
<dbReference type="InterPro" id="IPR008993">
    <property type="entry name" value="TIMP-like_OB-fold"/>
</dbReference>
<dbReference type="SMART" id="SM00643">
    <property type="entry name" value="C345C"/>
    <property type="match status" value="1"/>
</dbReference>
<feature type="domain" description="NTR" evidence="14">
    <location>
        <begin position="175"/>
        <end position="296"/>
    </location>
</feature>
<dbReference type="Pfam" id="PF01392">
    <property type="entry name" value="Fz"/>
    <property type="match status" value="1"/>
</dbReference>
<evidence type="ECO:0000256" key="8">
    <source>
        <dbReference type="ARBA" id="ARBA00022782"/>
    </source>
</evidence>
<dbReference type="GO" id="GO:0030154">
    <property type="term" value="P:cell differentiation"/>
    <property type="evidence" value="ECO:0007669"/>
    <property type="project" value="UniProtKB-KW"/>
</dbReference>
<feature type="disulfide bond" evidence="11">
    <location>
        <begin position="57"/>
        <end position="103"/>
    </location>
</feature>
<dbReference type="FunFam" id="2.40.50.120:FF:000003">
    <property type="entry name" value="Secreted frizzled-related protein 1"/>
    <property type="match status" value="1"/>
</dbReference>
<dbReference type="InterPro" id="IPR001134">
    <property type="entry name" value="Netrin_domain"/>
</dbReference>
<dbReference type="GO" id="GO:0035567">
    <property type="term" value="P:non-canonical Wnt signaling pathway"/>
    <property type="evidence" value="ECO:0007669"/>
    <property type="project" value="TreeGrafter"/>
</dbReference>
<dbReference type="InterPro" id="IPR020067">
    <property type="entry name" value="Frizzled_dom"/>
</dbReference>
<evidence type="ECO:0000259" key="14">
    <source>
        <dbReference type="PROSITE" id="PS50189"/>
    </source>
</evidence>
<dbReference type="Gene3D" id="2.40.50.120">
    <property type="match status" value="1"/>
</dbReference>
<dbReference type="FunFam" id="1.10.2000.10:FF:000001">
    <property type="entry name" value="secreted frizzled-related protein 2"/>
    <property type="match status" value="1"/>
</dbReference>
<keyword evidence="6" id="KW-0879">Wnt signaling pathway</keyword>
<dbReference type="SUPFAM" id="SSF50242">
    <property type="entry name" value="TIMP-like"/>
    <property type="match status" value="1"/>
</dbReference>
<evidence type="ECO:0000256" key="6">
    <source>
        <dbReference type="ARBA" id="ARBA00022687"/>
    </source>
</evidence>
<dbReference type="PANTHER" id="PTHR11309">
    <property type="entry name" value="FRIZZLED"/>
    <property type="match status" value="1"/>
</dbReference>
<dbReference type="GO" id="GO:0005615">
    <property type="term" value="C:extracellular space"/>
    <property type="evidence" value="ECO:0007669"/>
    <property type="project" value="TreeGrafter"/>
</dbReference>
<dbReference type="Proteomes" id="UP000593565">
    <property type="component" value="Unassembled WGS sequence"/>
</dbReference>
<evidence type="ECO:0000256" key="10">
    <source>
        <dbReference type="ARBA" id="ARBA00023180"/>
    </source>
</evidence>
<comment type="caution">
    <text evidence="11">Lacks conserved residue(s) required for the propagation of feature annotation.</text>
</comment>
<comment type="similarity">
    <text evidence="2">Belongs to the secreted frizzled-related protein (sFRP) family.</text>
</comment>
<evidence type="ECO:0000313" key="15">
    <source>
        <dbReference type="EMBL" id="KAF4082564.1"/>
    </source>
</evidence>
<dbReference type="InterPro" id="IPR036790">
    <property type="entry name" value="Frizzled_dom_sf"/>
</dbReference>
<evidence type="ECO:0000259" key="13">
    <source>
        <dbReference type="PROSITE" id="PS50038"/>
    </source>
</evidence>
<dbReference type="InterPro" id="IPR018933">
    <property type="entry name" value="Netrin_module_non-TIMP"/>
</dbReference>
<evidence type="ECO:0000256" key="5">
    <source>
        <dbReference type="ARBA" id="ARBA00022525"/>
    </source>
</evidence>
<keyword evidence="9 11" id="KW-1015">Disulfide bond</keyword>
<keyword evidence="7 12" id="KW-0732">Signal</keyword>
<keyword evidence="4" id="KW-0217">Developmental protein</keyword>
<dbReference type="PROSITE" id="PS50038">
    <property type="entry name" value="FZ"/>
    <property type="match status" value="1"/>
</dbReference>
<protein>
    <recommendedName>
        <fullName evidence="3">Secreted frizzled-related protein 1</fullName>
    </recommendedName>
</protein>
<evidence type="ECO:0000256" key="7">
    <source>
        <dbReference type="ARBA" id="ARBA00022729"/>
    </source>
</evidence>
<dbReference type="PANTHER" id="PTHR11309:SF87">
    <property type="entry name" value="SECRETED FRIZZLED-RELATED PROTEIN 1"/>
    <property type="match status" value="1"/>
</dbReference>
<comment type="subcellular location">
    <subcellularLocation>
        <location evidence="1">Secreted</location>
    </subcellularLocation>
</comment>
<dbReference type="Gene3D" id="1.10.2000.10">
    <property type="entry name" value="Frizzled cysteine-rich domain"/>
    <property type="match status" value="1"/>
</dbReference>
<evidence type="ECO:0000256" key="12">
    <source>
        <dbReference type="SAM" id="SignalP"/>
    </source>
</evidence>
<dbReference type="CDD" id="cd03580">
    <property type="entry name" value="NTR_Sfrp1_like"/>
    <property type="match status" value="1"/>
</dbReference>
<dbReference type="GO" id="GO:0060070">
    <property type="term" value="P:canonical Wnt signaling pathway"/>
    <property type="evidence" value="ECO:0007669"/>
    <property type="project" value="TreeGrafter"/>
</dbReference>
<keyword evidence="8" id="KW-0221">Differentiation</keyword>
<feature type="disulfide bond" evidence="11">
    <location>
        <begin position="122"/>
        <end position="146"/>
    </location>
</feature>
<accession>A0A7J6AHZ0</accession>
<dbReference type="OrthoDB" id="5985572at2759"/>
<keyword evidence="10" id="KW-0325">Glycoprotein</keyword>
<dbReference type="SMART" id="SM00063">
    <property type="entry name" value="FRI"/>
    <property type="match status" value="1"/>
</dbReference>
<dbReference type="EMBL" id="JAAGNN010000012">
    <property type="protein sequence ID" value="KAF4082564.1"/>
    <property type="molecule type" value="Genomic_DNA"/>
</dbReference>
<dbReference type="AlphaFoldDB" id="A0A7J6AHZ0"/>
<proteinExistence type="inferred from homology"/>
<organism evidence="15 16">
    <name type="scientific">Ameiurus melas</name>
    <name type="common">Black bullhead</name>
    <name type="synonym">Silurus melas</name>
    <dbReference type="NCBI Taxonomy" id="219545"/>
    <lineage>
        <taxon>Eukaryota</taxon>
        <taxon>Metazoa</taxon>
        <taxon>Chordata</taxon>
        <taxon>Craniata</taxon>
        <taxon>Vertebrata</taxon>
        <taxon>Euteleostomi</taxon>
        <taxon>Actinopterygii</taxon>
        <taxon>Neopterygii</taxon>
        <taxon>Teleostei</taxon>
        <taxon>Ostariophysi</taxon>
        <taxon>Siluriformes</taxon>
        <taxon>Ictaluridae</taxon>
        <taxon>Ameiurus</taxon>
    </lineage>
</organism>
<feature type="domain" description="FZ" evidence="13">
    <location>
        <begin position="42"/>
        <end position="159"/>
    </location>
</feature>
<keyword evidence="5" id="KW-0964">Secreted</keyword>
<sequence length="323" mass="36350">MHAPLARAMTEMFLLASLALLSRAPSVGSFSDGEYIWSSRSFGRDNCVEIPEDLRLCHGVGYKLMLLPNLLEHDSMAEVKQQASSWVPLVLRRCHPGTQVFLCSLFAPVCMDPPVRPCQLFCESVRDACSPIMKAFGFVWPEMLNCSRFPLENDMCISNPDAMASPEESEHMPACPPCEVKMNADGILENMCTSEFAITAKIKKTRIKNADKMVILQRKKKVVWDGGLKNEQLKKLVLYLKNGTHCPCQQLDNTSDQYLIMGRKVGKLYLLTGIHQWDKENGEFRKLLTQIKTYKCPALDSAFKITKPTKSDAHDDTPVVFTP</sequence>
<dbReference type="InterPro" id="IPR015526">
    <property type="entry name" value="Frizzled/SFRP"/>
</dbReference>
<gene>
    <name evidence="15" type="ORF">AMELA_G00153150</name>
</gene>
<evidence type="ECO:0000313" key="16">
    <source>
        <dbReference type="Proteomes" id="UP000593565"/>
    </source>
</evidence>
<dbReference type="PROSITE" id="PS50189">
    <property type="entry name" value="NTR"/>
    <property type="match status" value="1"/>
</dbReference>
<evidence type="ECO:0000256" key="11">
    <source>
        <dbReference type="PROSITE-ProRule" id="PRU00090"/>
    </source>
</evidence>
<dbReference type="GO" id="GO:0017147">
    <property type="term" value="F:Wnt-protein binding"/>
    <property type="evidence" value="ECO:0007669"/>
    <property type="project" value="TreeGrafter"/>
</dbReference>